<comment type="caution">
    <text evidence="2">The sequence shown here is derived from an EMBL/GenBank/DDBJ whole genome shotgun (WGS) entry which is preliminary data.</text>
</comment>
<reference evidence="2 3" key="1">
    <citation type="submission" date="2023-12" db="EMBL/GenBank/DDBJ databases">
        <title>Evaluation and characterization of a potential secondary metabolite violacein from indigenous Chromobacterium amazonense SAM215.</title>
        <authorList>
            <person name="Tarafdar M.R."/>
            <person name="Abedin S.M."/>
            <person name="Atiqua A."/>
            <person name="Saha A."/>
            <person name="Khan S.N."/>
        </authorList>
    </citation>
    <scope>NUCLEOTIDE SEQUENCE [LARGE SCALE GENOMIC DNA]</scope>
    <source>
        <strain evidence="2 3">SAM215</strain>
    </source>
</reference>
<protein>
    <recommendedName>
        <fullName evidence="4">Secreted protein</fullName>
    </recommendedName>
</protein>
<evidence type="ECO:0000256" key="1">
    <source>
        <dbReference type="SAM" id="MobiDB-lite"/>
    </source>
</evidence>
<evidence type="ECO:0000313" key="2">
    <source>
        <dbReference type="EMBL" id="MEJ8674006.1"/>
    </source>
</evidence>
<keyword evidence="3" id="KW-1185">Reference proteome</keyword>
<organism evidence="2 3">
    <name type="scientific">Chromobacterium amazonense</name>
    <dbReference type="NCBI Taxonomy" id="1382803"/>
    <lineage>
        <taxon>Bacteria</taxon>
        <taxon>Pseudomonadati</taxon>
        <taxon>Pseudomonadota</taxon>
        <taxon>Betaproteobacteria</taxon>
        <taxon>Neisseriales</taxon>
        <taxon>Chromobacteriaceae</taxon>
        <taxon>Chromobacterium</taxon>
    </lineage>
</organism>
<dbReference type="EMBL" id="JAVFJF020000006">
    <property type="protein sequence ID" value="MEJ8674006.1"/>
    <property type="molecule type" value="Genomic_DNA"/>
</dbReference>
<proteinExistence type="predicted"/>
<accession>A0ABU8V084</accession>
<dbReference type="Proteomes" id="UP001224516">
    <property type="component" value="Unassembled WGS sequence"/>
</dbReference>
<sequence>MGTALRQRLAVFACMGLRLLAELCCKKFTTAQGCCFLTAQLDALRLGEWLSYQAFADDDVVFLVILQALNRLIFVFSQRQSYIGNSDRRNIPSAHKCPGQRPKPMSQQDKIN</sequence>
<evidence type="ECO:0008006" key="4">
    <source>
        <dbReference type="Google" id="ProtNLM"/>
    </source>
</evidence>
<gene>
    <name evidence="2" type="ORF">QCL97_004645</name>
</gene>
<dbReference type="RefSeq" id="WP_274771287.1">
    <property type="nucleotide sequence ID" value="NZ_JARBFV010000001.1"/>
</dbReference>
<name>A0ABU8V084_9NEIS</name>
<feature type="region of interest" description="Disordered" evidence="1">
    <location>
        <begin position="85"/>
        <end position="112"/>
    </location>
</feature>
<evidence type="ECO:0000313" key="3">
    <source>
        <dbReference type="Proteomes" id="UP001224516"/>
    </source>
</evidence>